<dbReference type="KEGG" id="dbk:DGMP_37890"/>
<dbReference type="InterPro" id="IPR023753">
    <property type="entry name" value="FAD/NAD-binding_dom"/>
</dbReference>
<evidence type="ECO:0000256" key="2">
    <source>
        <dbReference type="ARBA" id="ARBA00001966"/>
    </source>
</evidence>
<evidence type="ECO:0000313" key="12">
    <source>
        <dbReference type="Proteomes" id="UP000826725"/>
    </source>
</evidence>
<gene>
    <name evidence="11" type="primary">fadH</name>
    <name evidence="11" type="ORF">DGMP_37890</name>
</gene>
<evidence type="ECO:0000256" key="6">
    <source>
        <dbReference type="ARBA" id="ARBA00023002"/>
    </source>
</evidence>
<feature type="domain" description="NADH:flavin oxidoreductase/NADH oxidase N-terminal" evidence="9">
    <location>
        <begin position="18"/>
        <end position="232"/>
    </location>
</feature>
<dbReference type="EMBL" id="AP024086">
    <property type="protein sequence ID" value="BCL63096.1"/>
    <property type="molecule type" value="Genomic_DNA"/>
</dbReference>
<evidence type="ECO:0000256" key="1">
    <source>
        <dbReference type="ARBA" id="ARBA00001917"/>
    </source>
</evidence>
<dbReference type="InterPro" id="IPR051793">
    <property type="entry name" value="NADH:flavin_oxidoreductase"/>
</dbReference>
<dbReference type="PANTHER" id="PTHR42917:SF2">
    <property type="entry name" value="2,4-DIENOYL-COA REDUCTASE [(2E)-ENOYL-COA-PRODUCING]"/>
    <property type="match status" value="1"/>
</dbReference>
<name>A0A8D5JTE6_9BACT</name>
<dbReference type="AlphaFoldDB" id="A0A8D5JTE6"/>
<feature type="domain" description="FAD/NAD(P)-binding" evidence="10">
    <location>
        <begin position="277"/>
        <end position="537"/>
    </location>
</feature>
<dbReference type="PANTHER" id="PTHR42917">
    <property type="entry name" value="2,4-DIENOYL-COA REDUCTASE"/>
    <property type="match status" value="1"/>
</dbReference>
<keyword evidence="12" id="KW-1185">Reference proteome</keyword>
<dbReference type="InterPro" id="IPR001155">
    <property type="entry name" value="OxRdtase_FMN_N"/>
</dbReference>
<evidence type="ECO:0000256" key="4">
    <source>
        <dbReference type="ARBA" id="ARBA00022643"/>
    </source>
</evidence>
<dbReference type="GO" id="GO:0051536">
    <property type="term" value="F:iron-sulfur cluster binding"/>
    <property type="evidence" value="ECO:0007669"/>
    <property type="project" value="UniProtKB-KW"/>
</dbReference>
<keyword evidence="8" id="KW-0411">Iron-sulfur</keyword>
<dbReference type="Pfam" id="PF00724">
    <property type="entry name" value="Oxidored_FMN"/>
    <property type="match status" value="1"/>
</dbReference>
<keyword evidence="4" id="KW-0288">FMN</keyword>
<protein>
    <submittedName>
        <fullName evidence="11">2,4-dienoyl-CoA reductase</fullName>
    </submittedName>
</protein>
<dbReference type="Proteomes" id="UP000826725">
    <property type="component" value="Chromosome"/>
</dbReference>
<accession>A0A8D5JTE6</accession>
<keyword evidence="6" id="KW-0560">Oxidoreductase</keyword>
<evidence type="ECO:0000256" key="8">
    <source>
        <dbReference type="ARBA" id="ARBA00023014"/>
    </source>
</evidence>
<keyword evidence="3" id="KW-0285">Flavoprotein</keyword>
<proteinExistence type="predicted"/>
<dbReference type="CDD" id="cd02930">
    <property type="entry name" value="DCR_FMN"/>
    <property type="match status" value="1"/>
</dbReference>
<evidence type="ECO:0000256" key="7">
    <source>
        <dbReference type="ARBA" id="ARBA00023004"/>
    </source>
</evidence>
<dbReference type="Pfam" id="PF07992">
    <property type="entry name" value="Pyr_redox_2"/>
    <property type="match status" value="1"/>
</dbReference>
<sequence>MQILHSGRYGYHPLCVAPTSIRAPINRFKPRALSSRGVKSTIDDFINCAVLAGKAGYDGVEIMGSEGYLINQFIAGKTNRRDDEWGGSFEKRIRFPLAIVKGIREALGTNFIIIYRLSMLDLVKDGSTWQEIVHLARGVEEAGATIINTGIGWHEARVPTIATMVPRAAFTWVTKRLVGEVSVPLVTTNRINMPAVAEQVLESGCADMISMARPFLADPEWVNKAKEGREKEINTCIGCNQACLDHIFSRKTATCLVNPRACHEMVRPFVKSLSQKRVAVVGGGPAGLACATVAAARGHRVTLFEANNEIGGQFRLARRIPGKDEFEETLRYFDHQLELNRVDVRLNHRAVTADLQGFDEIVLSTGVVPRKIELESEGKIKISVYSEVLLGEKKIGERVAIIGAGGIGFDMAEFLLHRENVAESVDSFMALWGVDREYRDAGGLMKPGFVPADREIFLLQRKKTKPGAGLGKTTGWIHRTVLKKSGVKMLNGVEYLFIDNDGFHIRQDGEKKVLKVDDVVICAGQLSELSLAEDLDKVGIAYHLIGGALKAGELDAKRAIAQGVELADGF</sequence>
<evidence type="ECO:0000313" key="11">
    <source>
        <dbReference type="EMBL" id="BCL63096.1"/>
    </source>
</evidence>
<keyword evidence="5" id="KW-0479">Metal-binding</keyword>
<evidence type="ECO:0000256" key="5">
    <source>
        <dbReference type="ARBA" id="ARBA00022723"/>
    </source>
</evidence>
<evidence type="ECO:0000259" key="10">
    <source>
        <dbReference type="Pfam" id="PF07992"/>
    </source>
</evidence>
<dbReference type="GO" id="GO:0010181">
    <property type="term" value="F:FMN binding"/>
    <property type="evidence" value="ECO:0007669"/>
    <property type="project" value="InterPro"/>
</dbReference>
<reference evidence="11" key="1">
    <citation type="submission" date="2020-09" db="EMBL/GenBank/DDBJ databases">
        <title>Desulfogranum mesoprofundum gen. nov., sp. nov., a novel mesophilic, sulfate-reducing chemolithoautotroph isolated from a deep-sea hydrothermal vent chimney in the Suiyo Seamount.</title>
        <authorList>
            <person name="Hashimoto Y."/>
            <person name="Nakagawa S."/>
        </authorList>
    </citation>
    <scope>NUCLEOTIDE SEQUENCE</scope>
    <source>
        <strain evidence="11">KT2</strain>
    </source>
</reference>
<keyword evidence="7" id="KW-0408">Iron</keyword>
<evidence type="ECO:0000256" key="3">
    <source>
        <dbReference type="ARBA" id="ARBA00022630"/>
    </source>
</evidence>
<comment type="cofactor">
    <cofactor evidence="2">
        <name>[4Fe-4S] cluster</name>
        <dbReference type="ChEBI" id="CHEBI:49883"/>
    </cofactor>
</comment>
<dbReference type="GO" id="GO:0046872">
    <property type="term" value="F:metal ion binding"/>
    <property type="evidence" value="ECO:0007669"/>
    <property type="project" value="UniProtKB-KW"/>
</dbReference>
<evidence type="ECO:0000259" key="9">
    <source>
        <dbReference type="Pfam" id="PF00724"/>
    </source>
</evidence>
<organism evidence="11 12">
    <name type="scientific">Desulfomarina profundi</name>
    <dbReference type="NCBI Taxonomy" id="2772557"/>
    <lineage>
        <taxon>Bacteria</taxon>
        <taxon>Pseudomonadati</taxon>
        <taxon>Thermodesulfobacteriota</taxon>
        <taxon>Desulfobulbia</taxon>
        <taxon>Desulfobulbales</taxon>
        <taxon>Desulfobulbaceae</taxon>
        <taxon>Desulfomarina</taxon>
    </lineage>
</organism>
<comment type="cofactor">
    <cofactor evidence="1">
        <name>FMN</name>
        <dbReference type="ChEBI" id="CHEBI:58210"/>
    </cofactor>
</comment>
<dbReference type="GO" id="GO:0016491">
    <property type="term" value="F:oxidoreductase activity"/>
    <property type="evidence" value="ECO:0007669"/>
    <property type="project" value="UniProtKB-KW"/>
</dbReference>